<dbReference type="InterPro" id="IPR004114">
    <property type="entry name" value="THUMP_dom"/>
</dbReference>
<dbReference type="GO" id="GO:0008990">
    <property type="term" value="F:rRNA (guanine-N2-)-methyltransferase activity"/>
    <property type="evidence" value="ECO:0007669"/>
    <property type="project" value="TreeGrafter"/>
</dbReference>
<evidence type="ECO:0000313" key="6">
    <source>
        <dbReference type="Proteomes" id="UP000432715"/>
    </source>
</evidence>
<dbReference type="PANTHER" id="PTHR47313:SF1">
    <property type="entry name" value="RIBOSOMAL RNA LARGE SUBUNIT METHYLTRANSFERASE K_L"/>
    <property type="match status" value="1"/>
</dbReference>
<evidence type="ECO:0000256" key="3">
    <source>
        <dbReference type="PROSITE-ProRule" id="PRU00529"/>
    </source>
</evidence>
<organism evidence="5 6">
    <name type="scientific">Alkaliphilus pronyensis</name>
    <dbReference type="NCBI Taxonomy" id="1482732"/>
    <lineage>
        <taxon>Bacteria</taxon>
        <taxon>Bacillati</taxon>
        <taxon>Bacillota</taxon>
        <taxon>Clostridia</taxon>
        <taxon>Peptostreptococcales</taxon>
        <taxon>Natronincolaceae</taxon>
        <taxon>Alkaliphilus</taxon>
    </lineage>
</organism>
<evidence type="ECO:0000313" key="5">
    <source>
        <dbReference type="EMBL" id="KAB3540950.1"/>
    </source>
</evidence>
<protein>
    <submittedName>
        <fullName evidence="5">Class I SAM-dependent RNA methyltransferase</fullName>
    </submittedName>
</protein>
<dbReference type="GO" id="GO:0003723">
    <property type="term" value="F:RNA binding"/>
    <property type="evidence" value="ECO:0007669"/>
    <property type="project" value="UniProtKB-UniRule"/>
</dbReference>
<dbReference type="AlphaFoldDB" id="A0A6I0FDA9"/>
<name>A0A6I0FDA9_9FIRM</name>
<dbReference type="SUPFAM" id="SSF53335">
    <property type="entry name" value="S-adenosyl-L-methionine-dependent methyltransferases"/>
    <property type="match status" value="1"/>
</dbReference>
<keyword evidence="3" id="KW-0694">RNA-binding</keyword>
<dbReference type="Proteomes" id="UP000432715">
    <property type="component" value="Unassembled WGS sequence"/>
</dbReference>
<dbReference type="InterPro" id="IPR029063">
    <property type="entry name" value="SAM-dependent_MTases_sf"/>
</dbReference>
<dbReference type="InterPro" id="IPR054170">
    <property type="entry name" value="RlmL_1st"/>
</dbReference>
<comment type="caution">
    <text evidence="5">The sequence shown here is derived from an EMBL/GenBank/DDBJ whole genome shotgun (WGS) entry which is preliminary data.</text>
</comment>
<dbReference type="InterPro" id="IPR053943">
    <property type="entry name" value="RlmKL-like_Mtase_CS"/>
</dbReference>
<gene>
    <name evidence="5" type="ORF">F8154_00055</name>
</gene>
<dbReference type="Pfam" id="PF01170">
    <property type="entry name" value="UPF0020"/>
    <property type="match status" value="1"/>
</dbReference>
<keyword evidence="2 5" id="KW-0808">Transferase</keyword>
<dbReference type="CDD" id="cd11715">
    <property type="entry name" value="THUMP_AdoMetMT"/>
    <property type="match status" value="1"/>
</dbReference>
<dbReference type="Gene3D" id="3.30.2130.30">
    <property type="match status" value="1"/>
</dbReference>
<dbReference type="PROSITE" id="PS51165">
    <property type="entry name" value="THUMP"/>
    <property type="match status" value="1"/>
</dbReference>
<evidence type="ECO:0000256" key="1">
    <source>
        <dbReference type="ARBA" id="ARBA00022603"/>
    </source>
</evidence>
<keyword evidence="1 5" id="KW-0489">Methyltransferase</keyword>
<dbReference type="PANTHER" id="PTHR47313">
    <property type="entry name" value="RIBOSOMAL RNA LARGE SUBUNIT METHYLTRANSFERASE K/L"/>
    <property type="match status" value="1"/>
</dbReference>
<keyword evidence="6" id="KW-1185">Reference proteome</keyword>
<feature type="domain" description="THUMP" evidence="4">
    <location>
        <begin position="45"/>
        <end position="155"/>
    </location>
</feature>
<dbReference type="EMBL" id="WBZC01000001">
    <property type="protein sequence ID" value="KAB3540950.1"/>
    <property type="molecule type" value="Genomic_DNA"/>
</dbReference>
<dbReference type="OrthoDB" id="9809404at2"/>
<dbReference type="PROSITE" id="PS01261">
    <property type="entry name" value="UPF0020"/>
    <property type="match status" value="1"/>
</dbReference>
<evidence type="ECO:0000256" key="2">
    <source>
        <dbReference type="ARBA" id="ARBA00022679"/>
    </source>
</evidence>
<dbReference type="Pfam" id="PF22020">
    <property type="entry name" value="RlmL_1st"/>
    <property type="match status" value="1"/>
</dbReference>
<dbReference type="InterPro" id="IPR000241">
    <property type="entry name" value="RlmKL-like_Mtase"/>
</dbReference>
<dbReference type="Gene3D" id="3.40.50.150">
    <property type="entry name" value="Vaccinia Virus protein VP39"/>
    <property type="match status" value="1"/>
</dbReference>
<dbReference type="Pfam" id="PF02926">
    <property type="entry name" value="THUMP"/>
    <property type="match status" value="1"/>
</dbReference>
<dbReference type="RefSeq" id="WP_151859537.1">
    <property type="nucleotide sequence ID" value="NZ_WBZC01000001.1"/>
</dbReference>
<accession>A0A6I0FDA9</accession>
<reference evidence="5 6" key="1">
    <citation type="submission" date="2019-10" db="EMBL/GenBank/DDBJ databases">
        <title>Alkaliphilus serpentinus sp. nov. and Alkaliphilus pronyensis sp. nov., two novel anaerobic alkaliphilic species isolated from the serpentinized-hosted hydrothermal field of the Prony Bay (New Caledonia).</title>
        <authorList>
            <person name="Postec A."/>
        </authorList>
    </citation>
    <scope>NUCLEOTIDE SEQUENCE [LARGE SCALE GENOMIC DNA]</scope>
    <source>
        <strain evidence="5 6">LacV</strain>
    </source>
</reference>
<proteinExistence type="predicted"/>
<dbReference type="SMART" id="SM00981">
    <property type="entry name" value="THUMP"/>
    <property type="match status" value="1"/>
</dbReference>
<dbReference type="GO" id="GO:0070043">
    <property type="term" value="F:rRNA (guanine-N7-)-methyltransferase activity"/>
    <property type="evidence" value="ECO:0007669"/>
    <property type="project" value="TreeGrafter"/>
</dbReference>
<evidence type="ECO:0000259" key="4">
    <source>
        <dbReference type="PROSITE" id="PS51165"/>
    </source>
</evidence>
<sequence>MEKIQLIATAAFGLEAVVAREVKALGYDEVAVENGKVTFTTDLSGICRSNLWLRSADRVLLKVGEFKATTFEELFENTKALPWHQWIPEDGQFPVEGKSIGSKLFSVSDCQAIVKKAVVESMKEKYKIDWFSEGAGKYKIEVALLKDIATLTIDTSGAGLHKRGYRTLSNKAPIKETLAAGLVLLSYWNPDRVLIDPLCGSGTIPIEAGLIGKNIAPGINRNFVSEEWNVIPKSLWWEARKEAHDLAQYDRPLRIYGSDIDGEVLKLARYHIGEAGLEDDIHVQRLGVEDLASRFQYGCTICNPPYGERIGDSKEVDNLYINMGKVFTSMDTWSHYIITSHPSFEGLYGKKADRKRKLYNGRIQCTYYQYYGPRPPK</sequence>